<gene>
    <name evidence="2" type="ORF">AKJ09_06032</name>
</gene>
<name>A0A0K1Q0Q7_9BACT</name>
<dbReference type="Proteomes" id="UP000064967">
    <property type="component" value="Chromosome"/>
</dbReference>
<accession>A0A0K1Q0Q7</accession>
<dbReference type="InterPro" id="IPR017756">
    <property type="entry name" value="TM_Gly-Cys-Arg_CS"/>
</dbReference>
<proteinExistence type="predicted"/>
<sequence>MANLTPPIIEPGVEWHYSAYKFTNARATDACVTIQLYYYGCGFTEPCPPEITCRGPVSSGICGGVGAFEVAVYRDAFDPSDIRKNYLADSTRINAGFTQDHIELTVRAASDFVIVVSTPQRGSTVGNGLGYDPYFDLWVVGCAETDGGAPAPSESPPAPGAASDDDTVSGPSVGPAPLSSTEAAGSGCGTSGTRTSAVSLAALGVTATALVIRRRRTSRRTQ</sequence>
<evidence type="ECO:0000256" key="1">
    <source>
        <dbReference type="SAM" id="MobiDB-lite"/>
    </source>
</evidence>
<evidence type="ECO:0000313" key="3">
    <source>
        <dbReference type="Proteomes" id="UP000064967"/>
    </source>
</evidence>
<reference evidence="2 3" key="1">
    <citation type="submission" date="2015-08" db="EMBL/GenBank/DDBJ databases">
        <authorList>
            <person name="Babu N.S."/>
            <person name="Beckwith C.J."/>
            <person name="Beseler K.G."/>
            <person name="Brison A."/>
            <person name="Carone J.V."/>
            <person name="Caskin T.P."/>
            <person name="Diamond M."/>
            <person name="Durham M.E."/>
            <person name="Foxe J.M."/>
            <person name="Go M."/>
            <person name="Henderson B.A."/>
            <person name="Jones I.B."/>
            <person name="McGettigan J.A."/>
            <person name="Micheletti S.J."/>
            <person name="Nasrallah M.E."/>
            <person name="Ortiz D."/>
            <person name="Piller C.R."/>
            <person name="Privatt S.R."/>
            <person name="Schneider S.L."/>
            <person name="Sharp S."/>
            <person name="Smith T.C."/>
            <person name="Stanton J.D."/>
            <person name="Ullery H.E."/>
            <person name="Wilson R.J."/>
            <person name="Serrano M.G."/>
            <person name="Buck G."/>
            <person name="Lee V."/>
            <person name="Wang Y."/>
            <person name="Carvalho R."/>
            <person name="Voegtly L."/>
            <person name="Shi R."/>
            <person name="Duckworth R."/>
            <person name="Johnson A."/>
            <person name="Loviza R."/>
            <person name="Walstead R."/>
            <person name="Shah Z."/>
            <person name="Kiflezghi M."/>
            <person name="Wade K."/>
            <person name="Ball S.L."/>
            <person name="Bradley K.W."/>
            <person name="Asai D.J."/>
            <person name="Bowman C.A."/>
            <person name="Russell D.A."/>
            <person name="Pope W.H."/>
            <person name="Jacobs-Sera D."/>
            <person name="Hendrix R.W."/>
            <person name="Hatfull G.F."/>
        </authorList>
    </citation>
    <scope>NUCLEOTIDE SEQUENCE [LARGE SCALE GENOMIC DNA]</scope>
    <source>
        <strain evidence="2 3">DSM 27648</strain>
    </source>
</reference>
<protein>
    <submittedName>
        <fullName evidence="2">Uncharacterized protein</fullName>
    </submittedName>
</protein>
<dbReference type="AlphaFoldDB" id="A0A0K1Q0Q7"/>
<evidence type="ECO:0000313" key="2">
    <source>
        <dbReference type="EMBL" id="AKU99368.1"/>
    </source>
</evidence>
<dbReference type="KEGG" id="llu:AKJ09_06032"/>
<dbReference type="EMBL" id="CP012333">
    <property type="protein sequence ID" value="AKU99368.1"/>
    <property type="molecule type" value="Genomic_DNA"/>
</dbReference>
<keyword evidence="3" id="KW-1185">Reference proteome</keyword>
<dbReference type="NCBIfam" id="TIGR03382">
    <property type="entry name" value="GC_trans_RRR"/>
    <property type="match status" value="1"/>
</dbReference>
<feature type="compositionally biased region" description="Low complexity" evidence="1">
    <location>
        <begin position="179"/>
        <end position="193"/>
    </location>
</feature>
<dbReference type="PATRIC" id="fig|1391654.3.peg.6121"/>
<feature type="region of interest" description="Disordered" evidence="1">
    <location>
        <begin position="146"/>
        <end position="193"/>
    </location>
</feature>
<organism evidence="2 3">
    <name type="scientific">Labilithrix luteola</name>
    <dbReference type="NCBI Taxonomy" id="1391654"/>
    <lineage>
        <taxon>Bacteria</taxon>
        <taxon>Pseudomonadati</taxon>
        <taxon>Myxococcota</taxon>
        <taxon>Polyangia</taxon>
        <taxon>Polyangiales</taxon>
        <taxon>Labilitrichaceae</taxon>
        <taxon>Labilithrix</taxon>
    </lineage>
</organism>